<accession>A0A3P1SNT5</accession>
<feature type="transmembrane region" description="Helical" evidence="1">
    <location>
        <begin position="51"/>
        <end position="69"/>
    </location>
</feature>
<dbReference type="AlphaFoldDB" id="A0A3P1SNT5"/>
<dbReference type="RefSeq" id="WP_124926303.1">
    <property type="nucleotide sequence ID" value="NZ_BMOH01000002.1"/>
</dbReference>
<comment type="caution">
    <text evidence="2">The sequence shown here is derived from an EMBL/GenBank/DDBJ whole genome shotgun (WGS) entry which is preliminary data.</text>
</comment>
<reference evidence="2 3" key="1">
    <citation type="submission" date="2018-11" db="EMBL/GenBank/DDBJ databases">
        <title>The draft genome sequence of Amphritea balenae JAMM 1525T.</title>
        <authorList>
            <person name="Fang Z."/>
            <person name="Zhang Y."/>
            <person name="Han X."/>
        </authorList>
    </citation>
    <scope>NUCLEOTIDE SEQUENCE [LARGE SCALE GENOMIC DNA]</scope>
    <source>
        <strain evidence="2 3">JAMM 1525</strain>
    </source>
</reference>
<keyword evidence="1" id="KW-1133">Transmembrane helix</keyword>
<evidence type="ECO:0000256" key="1">
    <source>
        <dbReference type="SAM" id="Phobius"/>
    </source>
</evidence>
<organism evidence="2 3">
    <name type="scientific">Amphritea balenae</name>
    <dbReference type="NCBI Taxonomy" id="452629"/>
    <lineage>
        <taxon>Bacteria</taxon>
        <taxon>Pseudomonadati</taxon>
        <taxon>Pseudomonadota</taxon>
        <taxon>Gammaproteobacteria</taxon>
        <taxon>Oceanospirillales</taxon>
        <taxon>Oceanospirillaceae</taxon>
        <taxon>Amphritea</taxon>
    </lineage>
</organism>
<gene>
    <name evidence="2" type="ORF">EHS89_11470</name>
</gene>
<sequence length="74" mass="8596">MFLVIAEQLLMLAGLSVFVVSLVLYVVRTRDIKSILVFWQSTIEFTKREFLINRVGLSMMVVAVLLRFYNHFVA</sequence>
<keyword evidence="1" id="KW-0812">Transmembrane</keyword>
<feature type="transmembrane region" description="Helical" evidence="1">
    <location>
        <begin position="6"/>
        <end position="27"/>
    </location>
</feature>
<protein>
    <submittedName>
        <fullName evidence="2">Uncharacterized protein</fullName>
    </submittedName>
</protein>
<dbReference type="OrthoDB" id="6184036at2"/>
<keyword evidence="1" id="KW-0472">Membrane</keyword>
<dbReference type="Proteomes" id="UP000267535">
    <property type="component" value="Unassembled WGS sequence"/>
</dbReference>
<dbReference type="EMBL" id="RQXV01000006">
    <property type="protein sequence ID" value="RRC98803.1"/>
    <property type="molecule type" value="Genomic_DNA"/>
</dbReference>
<evidence type="ECO:0000313" key="2">
    <source>
        <dbReference type="EMBL" id="RRC98803.1"/>
    </source>
</evidence>
<name>A0A3P1SNT5_9GAMM</name>
<proteinExistence type="predicted"/>
<evidence type="ECO:0000313" key="3">
    <source>
        <dbReference type="Proteomes" id="UP000267535"/>
    </source>
</evidence>
<keyword evidence="3" id="KW-1185">Reference proteome</keyword>